<dbReference type="EMBL" id="LAZR01022419">
    <property type="protein sequence ID" value="KKL81932.1"/>
    <property type="molecule type" value="Genomic_DNA"/>
</dbReference>
<gene>
    <name evidence="1" type="ORF">LCGC14_1989860</name>
</gene>
<proteinExistence type="predicted"/>
<sequence length="46" mass="5512">MFEEVLEGLHIAKDIAFWCTTLEEFKKKLDNKIELVKEIIDNEKIF</sequence>
<comment type="caution">
    <text evidence="1">The sequence shown here is derived from an EMBL/GenBank/DDBJ whole genome shotgun (WGS) entry which is preliminary data.</text>
</comment>
<reference evidence="1" key="1">
    <citation type="journal article" date="2015" name="Nature">
        <title>Complex archaea that bridge the gap between prokaryotes and eukaryotes.</title>
        <authorList>
            <person name="Spang A."/>
            <person name="Saw J.H."/>
            <person name="Jorgensen S.L."/>
            <person name="Zaremba-Niedzwiedzka K."/>
            <person name="Martijn J."/>
            <person name="Lind A.E."/>
            <person name="van Eijk R."/>
            <person name="Schleper C."/>
            <person name="Guy L."/>
            <person name="Ettema T.J."/>
        </authorList>
    </citation>
    <scope>NUCLEOTIDE SEQUENCE</scope>
</reference>
<dbReference type="AlphaFoldDB" id="A0A0F9I3F8"/>
<accession>A0A0F9I3F8</accession>
<name>A0A0F9I3F8_9ZZZZ</name>
<evidence type="ECO:0000313" key="1">
    <source>
        <dbReference type="EMBL" id="KKL81932.1"/>
    </source>
</evidence>
<protein>
    <submittedName>
        <fullName evidence="1">Uncharacterized protein</fullName>
    </submittedName>
</protein>
<organism evidence="1">
    <name type="scientific">marine sediment metagenome</name>
    <dbReference type="NCBI Taxonomy" id="412755"/>
    <lineage>
        <taxon>unclassified sequences</taxon>
        <taxon>metagenomes</taxon>
        <taxon>ecological metagenomes</taxon>
    </lineage>
</organism>